<proteinExistence type="predicted"/>
<evidence type="ECO:0000313" key="3">
    <source>
        <dbReference type="Proteomes" id="UP001239680"/>
    </source>
</evidence>
<organism evidence="2 3">
    <name type="scientific">Pseudogemmobacter lacusdianii</name>
    <dbReference type="NCBI Taxonomy" id="3069608"/>
    <lineage>
        <taxon>Bacteria</taxon>
        <taxon>Pseudomonadati</taxon>
        <taxon>Pseudomonadota</taxon>
        <taxon>Alphaproteobacteria</taxon>
        <taxon>Rhodobacterales</taxon>
        <taxon>Paracoccaceae</taxon>
        <taxon>Pseudogemmobacter</taxon>
    </lineage>
</organism>
<gene>
    <name evidence="2" type="ORF">Q9295_03880</name>
</gene>
<comment type="caution">
    <text evidence="2">The sequence shown here is derived from an EMBL/GenBank/DDBJ whole genome shotgun (WGS) entry which is preliminary data.</text>
</comment>
<dbReference type="RefSeq" id="WP_306679188.1">
    <property type="nucleotide sequence ID" value="NZ_JAVDBT010000003.1"/>
</dbReference>
<evidence type="ECO:0000256" key="1">
    <source>
        <dbReference type="ARBA" id="ARBA00023002"/>
    </source>
</evidence>
<dbReference type="Gene3D" id="3.20.20.220">
    <property type="match status" value="1"/>
</dbReference>
<keyword evidence="1" id="KW-0560">Oxidoreductase</keyword>
<protein>
    <submittedName>
        <fullName evidence="2">Methylenetetrahydrofolate reductase</fullName>
    </submittedName>
</protein>
<keyword evidence="3" id="KW-1185">Reference proteome</keyword>
<sequence length="306" mass="32925">MALFPFLKSSAAAPQAATAEVEAFLKGYSIEVMPRTAEKVEDFRALLPTGTRVYIAHIEGTPIEDMVATAKRIGDEGFSVMPHFPARIIKDKATLVDWVGRYKDVGVNQGLLLAGGVAQPHGDFHSSMQLLETGAFDGFERLHVGGHPEGNKDIDPDGSDKMVMEAARWKSAFSERTDAKMAMATQFCFEAGPVIEWVNRLQAEGIKLPVHIGVAGPAKLQTLIKFAIACGVGASLKVLQKRALDVTKLLLPYEPTEFITELAAHKAANPDFGIEQVHFFPLGGIKTNAEWVTANGGTSGKPAKAA</sequence>
<dbReference type="SUPFAM" id="SSF51730">
    <property type="entry name" value="FAD-linked oxidoreductase"/>
    <property type="match status" value="1"/>
</dbReference>
<name>A0ABU0VWD0_9RHOB</name>
<reference evidence="2 3" key="1">
    <citation type="submission" date="2023-08" db="EMBL/GenBank/DDBJ databases">
        <title>Characterization of two Paracoccaceae strains isolated from Phycosphere and proposal of Xinfangfangia lacusdiani sp. nov.</title>
        <authorList>
            <person name="Deng Y."/>
            <person name="Zhang Y.Q."/>
        </authorList>
    </citation>
    <scope>NUCLEOTIDE SEQUENCE [LARGE SCALE GENOMIC DNA]</scope>
    <source>
        <strain evidence="2 3">CPCC 101601</strain>
    </source>
</reference>
<dbReference type="EMBL" id="JAVDBT010000003">
    <property type="protein sequence ID" value="MDQ2065500.1"/>
    <property type="molecule type" value="Genomic_DNA"/>
</dbReference>
<accession>A0ABU0VWD0</accession>
<evidence type="ECO:0000313" key="2">
    <source>
        <dbReference type="EMBL" id="MDQ2065500.1"/>
    </source>
</evidence>
<dbReference type="Proteomes" id="UP001239680">
    <property type="component" value="Unassembled WGS sequence"/>
</dbReference>
<dbReference type="InterPro" id="IPR029041">
    <property type="entry name" value="FAD-linked_oxidoreductase-like"/>
</dbReference>